<evidence type="ECO:0000313" key="5">
    <source>
        <dbReference type="Proteomes" id="UP001178277"/>
    </source>
</evidence>
<keyword evidence="3" id="KW-0663">Pyridoxal phosphate</keyword>
<dbReference type="RefSeq" id="WP_305161636.1">
    <property type="nucleotide sequence ID" value="NZ_JAUUTP010000023.1"/>
</dbReference>
<evidence type="ECO:0000256" key="1">
    <source>
        <dbReference type="ARBA" id="ARBA00022576"/>
    </source>
</evidence>
<gene>
    <name evidence="4" type="ORF">Q8G35_19305</name>
</gene>
<dbReference type="Gene3D" id="3.90.1150.10">
    <property type="entry name" value="Aspartate Aminotransferase, domain 1"/>
    <property type="match status" value="1"/>
</dbReference>
<evidence type="ECO:0000256" key="3">
    <source>
        <dbReference type="ARBA" id="ARBA00022898"/>
    </source>
</evidence>
<keyword evidence="2" id="KW-0808">Transferase</keyword>
<dbReference type="Pfam" id="PF00202">
    <property type="entry name" value="Aminotran_3"/>
    <property type="match status" value="1"/>
</dbReference>
<dbReference type="Gene3D" id="3.40.640.10">
    <property type="entry name" value="Type I PLP-dependent aspartate aminotransferase-like (Major domain)"/>
    <property type="match status" value="1"/>
</dbReference>
<sequence length="54" mass="6227">MEHSTKTFLHGYTYSGHPTACAVALRNIQVIEEENLIENARLMGEEMLKGFKWM</sequence>
<dbReference type="EMBL" id="JAUUTP010000023">
    <property type="protein sequence ID" value="MDP1420467.1"/>
    <property type="molecule type" value="Genomic_DNA"/>
</dbReference>
<dbReference type="PANTHER" id="PTHR42684:SF3">
    <property type="entry name" value="ADENOSYLMETHIONINE-8-AMINO-7-OXONONANOATE AMINOTRANSFERASE"/>
    <property type="match status" value="1"/>
</dbReference>
<evidence type="ECO:0000313" key="4">
    <source>
        <dbReference type="EMBL" id="MDP1420467.1"/>
    </source>
</evidence>
<dbReference type="AlphaFoldDB" id="A0AA90SS41"/>
<proteinExistence type="predicted"/>
<accession>A0AA90SS41</accession>
<dbReference type="InterPro" id="IPR015424">
    <property type="entry name" value="PyrdxlP-dep_Trfase"/>
</dbReference>
<name>A0AA90SS41_9BACI</name>
<dbReference type="SUPFAM" id="SSF53383">
    <property type="entry name" value="PLP-dependent transferases"/>
    <property type="match status" value="1"/>
</dbReference>
<protein>
    <submittedName>
        <fullName evidence="4">Aminotransferase class III-fold pyridoxal phosphate-dependent enzyme</fullName>
    </submittedName>
</protein>
<organism evidence="4 5">
    <name type="scientific">Peribacillus simplex</name>
    <dbReference type="NCBI Taxonomy" id="1478"/>
    <lineage>
        <taxon>Bacteria</taxon>
        <taxon>Bacillati</taxon>
        <taxon>Bacillota</taxon>
        <taxon>Bacilli</taxon>
        <taxon>Bacillales</taxon>
        <taxon>Bacillaceae</taxon>
        <taxon>Peribacillus</taxon>
    </lineage>
</organism>
<dbReference type="GO" id="GO:0004015">
    <property type="term" value="F:adenosylmethionine-8-amino-7-oxononanoate transaminase activity"/>
    <property type="evidence" value="ECO:0007669"/>
    <property type="project" value="TreeGrafter"/>
</dbReference>
<evidence type="ECO:0000256" key="2">
    <source>
        <dbReference type="ARBA" id="ARBA00022679"/>
    </source>
</evidence>
<dbReference type="Proteomes" id="UP001178277">
    <property type="component" value="Unassembled WGS sequence"/>
</dbReference>
<keyword evidence="1 4" id="KW-0032">Aminotransferase</keyword>
<reference evidence="4" key="1">
    <citation type="submission" date="2023-07" db="EMBL/GenBank/DDBJ databases">
        <title>Murine gut Bacillus species.</title>
        <authorList>
            <person name="Gutman E."/>
            <person name="Hashuel R."/>
            <person name="Litvak Y."/>
        </authorList>
    </citation>
    <scope>NUCLEOTIDE SEQUENCE</scope>
    <source>
        <strain evidence="4">RU283</strain>
    </source>
</reference>
<dbReference type="GO" id="GO:0030170">
    <property type="term" value="F:pyridoxal phosphate binding"/>
    <property type="evidence" value="ECO:0007669"/>
    <property type="project" value="InterPro"/>
</dbReference>
<dbReference type="InterPro" id="IPR015422">
    <property type="entry name" value="PyrdxlP-dep_Trfase_small"/>
</dbReference>
<dbReference type="InterPro" id="IPR015421">
    <property type="entry name" value="PyrdxlP-dep_Trfase_major"/>
</dbReference>
<comment type="caution">
    <text evidence="4">The sequence shown here is derived from an EMBL/GenBank/DDBJ whole genome shotgun (WGS) entry which is preliminary data.</text>
</comment>
<dbReference type="GO" id="GO:0009102">
    <property type="term" value="P:biotin biosynthetic process"/>
    <property type="evidence" value="ECO:0007669"/>
    <property type="project" value="TreeGrafter"/>
</dbReference>
<dbReference type="PANTHER" id="PTHR42684">
    <property type="entry name" value="ADENOSYLMETHIONINE-8-AMINO-7-OXONONANOATE AMINOTRANSFERASE"/>
    <property type="match status" value="1"/>
</dbReference>
<dbReference type="InterPro" id="IPR005814">
    <property type="entry name" value="Aminotrans_3"/>
</dbReference>